<keyword evidence="1" id="KW-0472">Membrane</keyword>
<name>A0ABV6E0Q8_9ACTN</name>
<organism evidence="2 3">
    <name type="scientific">Nocardioides zeicaulis</name>
    <dbReference type="NCBI Taxonomy" id="1776857"/>
    <lineage>
        <taxon>Bacteria</taxon>
        <taxon>Bacillati</taxon>
        <taxon>Actinomycetota</taxon>
        <taxon>Actinomycetes</taxon>
        <taxon>Propionibacteriales</taxon>
        <taxon>Nocardioidaceae</taxon>
        <taxon>Nocardioides</taxon>
    </lineage>
</organism>
<feature type="transmembrane region" description="Helical" evidence="1">
    <location>
        <begin position="6"/>
        <end position="32"/>
    </location>
</feature>
<reference evidence="2 3" key="1">
    <citation type="submission" date="2024-09" db="EMBL/GenBank/DDBJ databases">
        <authorList>
            <person name="Sun Q."/>
            <person name="Mori K."/>
        </authorList>
    </citation>
    <scope>NUCLEOTIDE SEQUENCE [LARGE SCALE GENOMIC DNA]</scope>
    <source>
        <strain evidence="2 3">CCM 8654</strain>
    </source>
</reference>
<evidence type="ECO:0000313" key="2">
    <source>
        <dbReference type="EMBL" id="MFC0222572.1"/>
    </source>
</evidence>
<dbReference type="Proteomes" id="UP001589698">
    <property type="component" value="Unassembled WGS sequence"/>
</dbReference>
<feature type="transmembrane region" description="Helical" evidence="1">
    <location>
        <begin position="77"/>
        <end position="98"/>
    </location>
</feature>
<evidence type="ECO:0000256" key="1">
    <source>
        <dbReference type="SAM" id="Phobius"/>
    </source>
</evidence>
<proteinExistence type="predicted"/>
<protein>
    <recommendedName>
        <fullName evidence="4">DUF1772 domain-containing protein</fullName>
    </recommendedName>
</protein>
<sequence>MSLADPVPWLLLVAAAHLGFQLTVDVVVYPALRDVGDAAWSRAHERHSARITPVVAAIYPPLVGVLAWAAATHAAEPGTWVAVAGGALAVLTTAAVAAPSHGRLATAPAEARPALLRRLDRADRVRTLGALVCVVGALVLA</sequence>
<keyword evidence="1" id="KW-0812">Transmembrane</keyword>
<keyword evidence="3" id="KW-1185">Reference proteome</keyword>
<feature type="transmembrane region" description="Helical" evidence="1">
    <location>
        <begin position="53"/>
        <end position="71"/>
    </location>
</feature>
<accession>A0ABV6E0Q8</accession>
<dbReference type="RefSeq" id="WP_378518221.1">
    <property type="nucleotide sequence ID" value="NZ_CBCSDI010000002.1"/>
</dbReference>
<dbReference type="EMBL" id="JBHLXH010000001">
    <property type="protein sequence ID" value="MFC0222572.1"/>
    <property type="molecule type" value="Genomic_DNA"/>
</dbReference>
<gene>
    <name evidence="2" type="ORF">ACFFJG_08770</name>
</gene>
<keyword evidence="1" id="KW-1133">Transmembrane helix</keyword>
<comment type="caution">
    <text evidence="2">The sequence shown here is derived from an EMBL/GenBank/DDBJ whole genome shotgun (WGS) entry which is preliminary data.</text>
</comment>
<evidence type="ECO:0000313" key="3">
    <source>
        <dbReference type="Proteomes" id="UP001589698"/>
    </source>
</evidence>
<evidence type="ECO:0008006" key="4">
    <source>
        <dbReference type="Google" id="ProtNLM"/>
    </source>
</evidence>